<evidence type="ECO:0000259" key="13">
    <source>
        <dbReference type="PROSITE" id="PS50928"/>
    </source>
</evidence>
<dbReference type="KEGG" id="bxb:DR64_8643"/>
<comment type="subunit">
    <text evidence="10">The complex is composed of two ATP-binding proteins (GltL), two transmembrane proteins (GltJ and GltK) and a solute-binding protein (GltI).</text>
</comment>
<evidence type="ECO:0000256" key="9">
    <source>
        <dbReference type="ARBA" id="ARBA00060298"/>
    </source>
</evidence>
<feature type="transmembrane region" description="Helical" evidence="12">
    <location>
        <begin position="82"/>
        <end position="108"/>
    </location>
</feature>
<dbReference type="STRING" id="266265.Bxe_C1161"/>
<dbReference type="FunFam" id="1.10.3720.10:FF:000006">
    <property type="entry name" value="Glutamate/aspartate ABC transporter, permease protein GltK"/>
    <property type="match status" value="1"/>
</dbReference>
<dbReference type="InterPro" id="IPR000515">
    <property type="entry name" value="MetI-like"/>
</dbReference>
<dbReference type="InterPro" id="IPR035906">
    <property type="entry name" value="MetI-like_sf"/>
</dbReference>
<evidence type="ECO:0000256" key="2">
    <source>
        <dbReference type="ARBA" id="ARBA00010072"/>
    </source>
</evidence>
<accession>Q13FW4</accession>
<comment type="subcellular location">
    <subcellularLocation>
        <location evidence="1">Cell inner membrane</location>
        <topology evidence="1">Multi-pass membrane protein</topology>
    </subcellularLocation>
    <subcellularLocation>
        <location evidence="12">Cell membrane</location>
        <topology evidence="12">Multi-pass membrane protein</topology>
    </subcellularLocation>
</comment>
<dbReference type="RefSeq" id="WP_011494272.1">
    <property type="nucleotide sequence ID" value="NC_007953.1"/>
</dbReference>
<reference evidence="14 15" key="1">
    <citation type="journal article" date="2006" name="Proc. Natl. Acad. Sci. U.S.A.">
        <title>Burkholderia xenovorans LB400 harbors a multi-replicon, 9.73-Mbp genome shaped for versatility.</title>
        <authorList>
            <person name="Chain P.S."/>
            <person name="Denef V.J."/>
            <person name="Konstantinidis K.T."/>
            <person name="Vergez L.M."/>
            <person name="Agullo L."/>
            <person name="Reyes V.L."/>
            <person name="Hauser L."/>
            <person name="Cordova M."/>
            <person name="Gomez L."/>
            <person name="Gonzalez M."/>
            <person name="Land M."/>
            <person name="Lao V."/>
            <person name="Larimer F."/>
            <person name="LiPuma J.J."/>
            <person name="Mahenthiralingam E."/>
            <person name="Malfatti S.A."/>
            <person name="Marx C.J."/>
            <person name="Parnell J.J."/>
            <person name="Ramette A."/>
            <person name="Richardson P."/>
            <person name="Seeger M."/>
            <person name="Smith D."/>
            <person name="Spilker T."/>
            <person name="Sul W.J."/>
            <person name="Tsoi T.V."/>
            <person name="Ulrich L.E."/>
            <person name="Zhulin I.B."/>
            <person name="Tiedje J.M."/>
        </authorList>
    </citation>
    <scope>NUCLEOTIDE SEQUENCE [LARGE SCALE GENOMIC DNA]</scope>
    <source>
        <strain evidence="14 15">LB400</strain>
    </source>
</reference>
<dbReference type="Pfam" id="PF00528">
    <property type="entry name" value="BPD_transp_1"/>
    <property type="match status" value="1"/>
</dbReference>
<dbReference type="PANTHER" id="PTHR30614:SF0">
    <property type="entry name" value="L-CYSTINE TRANSPORT SYSTEM PERMEASE PROTEIN TCYL"/>
    <property type="match status" value="1"/>
</dbReference>
<evidence type="ECO:0000256" key="5">
    <source>
        <dbReference type="ARBA" id="ARBA00022692"/>
    </source>
</evidence>
<dbReference type="SUPFAM" id="SSF161098">
    <property type="entry name" value="MetI-like"/>
    <property type="match status" value="1"/>
</dbReference>
<keyword evidence="6" id="KW-0029">Amino-acid transport</keyword>
<organism evidence="14 15">
    <name type="scientific">Paraburkholderia xenovorans (strain LB400)</name>
    <dbReference type="NCBI Taxonomy" id="266265"/>
    <lineage>
        <taxon>Bacteria</taxon>
        <taxon>Pseudomonadati</taxon>
        <taxon>Pseudomonadota</taxon>
        <taxon>Betaproteobacteria</taxon>
        <taxon>Burkholderiales</taxon>
        <taxon>Burkholderiaceae</taxon>
        <taxon>Paraburkholderia</taxon>
    </lineage>
</organism>
<protein>
    <recommendedName>
        <fullName evidence="11">Glutamate/aspartate import permease protein GltK</fullName>
    </recommendedName>
</protein>
<sequence length="319" mass="35057">METIDIHAREKNKAVFESASTFRPEDGIPDHELEVLSGRKWGRWLAAVIMAVLAVWLGWGVVTNPNFQWDVVFQYLTAHVVLSGLGLTLWLTCAAMAIGIVLGTLLAVMRTSSNPFLSVPAQLYLWFFRGTPVLVQLIFWFNLAILIPQISIAIPFGPVLFHGSANDLITPYTAALLGLGLNEGAYMAEIVRAGILSIDPGQQEAARALGMTPARILRRIVLPQAIRIIVPPAGNETIGMLKTTSLVSVIALSDLLYSVESVSSRTFQTIPLLVVACIWYLVVTSVLSLLQSRIERHLCLTRRARKAGSWMRVFGGIVR</sequence>
<keyword evidence="8 12" id="KW-0472">Membrane</keyword>
<evidence type="ECO:0000256" key="6">
    <source>
        <dbReference type="ARBA" id="ARBA00022970"/>
    </source>
</evidence>
<keyword evidence="3 12" id="KW-0813">Transport</keyword>
<dbReference type="OrthoDB" id="7026155at2"/>
<dbReference type="GO" id="GO:0006865">
    <property type="term" value="P:amino acid transport"/>
    <property type="evidence" value="ECO:0007669"/>
    <property type="project" value="UniProtKB-KW"/>
</dbReference>
<dbReference type="GO" id="GO:0043190">
    <property type="term" value="C:ATP-binding cassette (ABC) transporter complex"/>
    <property type="evidence" value="ECO:0007669"/>
    <property type="project" value="InterPro"/>
</dbReference>
<keyword evidence="15" id="KW-1185">Reference proteome</keyword>
<keyword evidence="4" id="KW-1003">Cell membrane</keyword>
<evidence type="ECO:0000256" key="4">
    <source>
        <dbReference type="ARBA" id="ARBA00022475"/>
    </source>
</evidence>
<dbReference type="NCBIfam" id="TIGR01726">
    <property type="entry name" value="HEQRo_perm_3TM"/>
    <property type="match status" value="1"/>
</dbReference>
<dbReference type="Proteomes" id="UP000001817">
    <property type="component" value="Chromosome 3"/>
</dbReference>
<evidence type="ECO:0000256" key="12">
    <source>
        <dbReference type="RuleBase" id="RU363032"/>
    </source>
</evidence>
<feature type="transmembrane region" description="Helical" evidence="12">
    <location>
        <begin position="133"/>
        <end position="154"/>
    </location>
</feature>
<feature type="domain" description="ABC transmembrane type-1" evidence="13">
    <location>
        <begin position="85"/>
        <end position="291"/>
    </location>
</feature>
<dbReference type="eggNOG" id="COG0765">
    <property type="taxonomic scope" value="Bacteria"/>
</dbReference>
<dbReference type="InterPro" id="IPR010065">
    <property type="entry name" value="AA_ABC_transptr_permease_3TM"/>
</dbReference>
<dbReference type="PROSITE" id="PS50928">
    <property type="entry name" value="ABC_TM1"/>
    <property type="match status" value="1"/>
</dbReference>
<dbReference type="GO" id="GO:0022857">
    <property type="term" value="F:transmembrane transporter activity"/>
    <property type="evidence" value="ECO:0007669"/>
    <property type="project" value="InterPro"/>
</dbReference>
<feature type="transmembrane region" description="Helical" evidence="12">
    <location>
        <begin position="270"/>
        <end position="290"/>
    </location>
</feature>
<evidence type="ECO:0000313" key="14">
    <source>
        <dbReference type="EMBL" id="ABE37025.1"/>
    </source>
</evidence>
<dbReference type="AlphaFoldDB" id="Q13FW4"/>
<dbReference type="PANTHER" id="PTHR30614">
    <property type="entry name" value="MEMBRANE COMPONENT OF AMINO ACID ABC TRANSPORTER"/>
    <property type="match status" value="1"/>
</dbReference>
<evidence type="ECO:0000256" key="1">
    <source>
        <dbReference type="ARBA" id="ARBA00004429"/>
    </source>
</evidence>
<evidence type="ECO:0000313" key="15">
    <source>
        <dbReference type="Proteomes" id="UP000001817"/>
    </source>
</evidence>
<comment type="function">
    <text evidence="9">Part of the ABC transporter complex GltIJKL involved in glutamate and aspartate uptake. Probably responsible for the translocation of the substrate across the membrane.</text>
</comment>
<name>Q13FW4_PARXL</name>
<keyword evidence="5 12" id="KW-0812">Transmembrane</keyword>
<dbReference type="InterPro" id="IPR043429">
    <property type="entry name" value="ArtM/GltK/GlnP/TcyL/YhdX-like"/>
</dbReference>
<evidence type="ECO:0000256" key="11">
    <source>
        <dbReference type="ARBA" id="ARBA00073645"/>
    </source>
</evidence>
<evidence type="ECO:0000256" key="10">
    <source>
        <dbReference type="ARBA" id="ARBA00062718"/>
    </source>
</evidence>
<dbReference type="CDD" id="cd06261">
    <property type="entry name" value="TM_PBP2"/>
    <property type="match status" value="1"/>
</dbReference>
<comment type="similarity">
    <text evidence="2">Belongs to the binding-protein-dependent transport system permease family. HisMQ subfamily.</text>
</comment>
<dbReference type="Gene3D" id="1.10.3720.10">
    <property type="entry name" value="MetI-like"/>
    <property type="match status" value="1"/>
</dbReference>
<evidence type="ECO:0000256" key="7">
    <source>
        <dbReference type="ARBA" id="ARBA00022989"/>
    </source>
</evidence>
<dbReference type="PATRIC" id="fig|266265.5.peg.8911"/>
<proteinExistence type="inferred from homology"/>
<evidence type="ECO:0000256" key="3">
    <source>
        <dbReference type="ARBA" id="ARBA00022448"/>
    </source>
</evidence>
<keyword evidence="7 12" id="KW-1133">Transmembrane helix</keyword>
<dbReference type="KEGG" id="bxe:Bxe_C1161"/>
<dbReference type="EMBL" id="CP000272">
    <property type="protein sequence ID" value="ABE37025.1"/>
    <property type="molecule type" value="Genomic_DNA"/>
</dbReference>
<gene>
    <name evidence="14" type="ORF">Bxe_C1161</name>
</gene>
<evidence type="ECO:0000256" key="8">
    <source>
        <dbReference type="ARBA" id="ARBA00023136"/>
    </source>
</evidence>
<feature type="transmembrane region" description="Helical" evidence="12">
    <location>
        <begin position="44"/>
        <end position="62"/>
    </location>
</feature>